<keyword evidence="8 11" id="KW-1133">Transmembrane helix</keyword>
<keyword evidence="6" id="KW-0106">Calcium</keyword>
<evidence type="ECO:0000256" key="6">
    <source>
        <dbReference type="ARBA" id="ARBA00022837"/>
    </source>
</evidence>
<dbReference type="GO" id="GO:0005776">
    <property type="term" value="C:autophagosome"/>
    <property type="evidence" value="ECO:0007669"/>
    <property type="project" value="TreeGrafter"/>
</dbReference>
<proteinExistence type="inferred from homology"/>
<comment type="similarity">
    <text evidence="10">Belongs to the protein kinase superfamily. Ser/Thr protein kinase family. CDPK subfamily.</text>
</comment>
<dbReference type="SMART" id="SM00220">
    <property type="entry name" value="S_TKc"/>
    <property type="match status" value="1"/>
</dbReference>
<dbReference type="GO" id="GO:0004674">
    <property type="term" value="F:protein serine/threonine kinase activity"/>
    <property type="evidence" value="ECO:0007669"/>
    <property type="project" value="InterPro"/>
</dbReference>
<dbReference type="PROSITE" id="PS00018">
    <property type="entry name" value="EF_HAND_1"/>
    <property type="match status" value="2"/>
</dbReference>
<dbReference type="AlphaFoldDB" id="A0A812T898"/>
<keyword evidence="15" id="KW-1185">Reference proteome</keyword>
<dbReference type="GO" id="GO:0005216">
    <property type="term" value="F:monoatomic ion channel activity"/>
    <property type="evidence" value="ECO:0007669"/>
    <property type="project" value="InterPro"/>
</dbReference>
<dbReference type="PANTHER" id="PTHR24348">
    <property type="entry name" value="SERINE/THREONINE-PROTEIN KINASE UNC-51-RELATED"/>
    <property type="match status" value="1"/>
</dbReference>
<sequence>MSSGTSVDLLGHYRWTSDAVLGEGGWCIVYKARASDGSWVAVKTFRKTASPDGQACEGLHRRFHKEVMMFKQLSLEPGTVHVTANERNPKHFFVNLFDFSKDGDGMPGPADDKKFYTILELGDENLDIWLRTTKLLRMPDFCKIARSLLTGLEFLHGLGFVHLDVKPENLMRFGSRWKLIDLAGCLSVDDVVPSDSCTPLYTSPEFAKVILSEIQPGHKHNIRACPSMDLWAAGVVMLDILVQGCCFAETKASLDLAALFSEEAIPFEGWYRWLAAAEPVDLSSLVAGTQGAALLDESLVNLLGELLQKEPEKRASAASFKNHPLLKVQTAGRQKVELAFCKASSTQSFSADQLLKVMQCIGVSSAAAWLFVDGADQPVQANGFLIAGSEGRQPWPRSVQAQAGVKLFGLWGPSFELSRCQGHGRVKEVEMLATWRNHVAEAADVSWAYRGGRITAQMQVEWLDAGLLAPLEIRKEHFPRFSSLEQGMCFRPDMLTDCVDACIEGIAENKRLDKEVQTLSNNLSATLGSRSHFVASDSEIDLEHCIVPAERLDSGPDDGPPEVETLSGLRIGMLKSPTVFPGENTRWSMPEVLQMIRGECCAVPGRGNIIQRFADGLLFKTISVLAIGANTVYIGAVADSHLKNSYNRMIGLAHYQAPIYPDILFAVWFSLELVIRILAERSWFFTGEDKLWNIFDVFLVLNAIVELSVPNFANLSLLRVFRVFRLVRVVRVVRTVKALRSLRTMLFAMLNSLTALLWAFVLIGIVMFVFSVIFDMAIASSYDLLDPSNLDHRDKVDRINTHFSNLFNTMVALFCSITGGNDWMLYAELLRSIDLGEVYFVLFAFYVGLSLVGVLNVVTGIFVDSAVCTRTEDEVVESWTEDQKRTADEVRRIFKEADRDMSGSMTYRELEKHLQNPWVKAYFSGMDIDASEAAIIFTLMDSDRDNEVTIDEFVDGTMKLKGHAKSIDILSVMYDNAKFQAKFSIFCSHVEDQLVDMKNLITPGAGDKMERMYRPASQQVDYVKYFNKLRTVELGQTVEPAPNEVRCDPILPTHHG</sequence>
<dbReference type="GO" id="GO:0010506">
    <property type="term" value="P:regulation of autophagy"/>
    <property type="evidence" value="ECO:0007669"/>
    <property type="project" value="InterPro"/>
</dbReference>
<keyword evidence="9 11" id="KW-0472">Membrane</keyword>
<dbReference type="Gene3D" id="1.10.238.10">
    <property type="entry name" value="EF-hand"/>
    <property type="match status" value="1"/>
</dbReference>
<evidence type="ECO:0000256" key="10">
    <source>
        <dbReference type="ARBA" id="ARBA00024334"/>
    </source>
</evidence>
<evidence type="ECO:0000256" key="9">
    <source>
        <dbReference type="ARBA" id="ARBA00023136"/>
    </source>
</evidence>
<dbReference type="InterPro" id="IPR011009">
    <property type="entry name" value="Kinase-like_dom_sf"/>
</dbReference>
<dbReference type="PANTHER" id="PTHR24348:SF22">
    <property type="entry name" value="NON-SPECIFIC SERINE_THREONINE PROTEIN KINASE"/>
    <property type="match status" value="1"/>
</dbReference>
<dbReference type="SUPFAM" id="SSF81324">
    <property type="entry name" value="Voltage-gated potassium channels"/>
    <property type="match status" value="1"/>
</dbReference>
<evidence type="ECO:0000256" key="7">
    <source>
        <dbReference type="ARBA" id="ARBA00022840"/>
    </source>
</evidence>
<comment type="subcellular location">
    <subcellularLocation>
        <location evidence="1">Membrane</location>
        <topology evidence="1">Multi-pass membrane protein</topology>
    </subcellularLocation>
</comment>
<dbReference type="SUPFAM" id="SSF47473">
    <property type="entry name" value="EF-hand"/>
    <property type="match status" value="1"/>
</dbReference>
<dbReference type="GO" id="GO:0016020">
    <property type="term" value="C:membrane"/>
    <property type="evidence" value="ECO:0007669"/>
    <property type="project" value="UniProtKB-SubCell"/>
</dbReference>
<dbReference type="GO" id="GO:0000407">
    <property type="term" value="C:phagophore assembly site"/>
    <property type="evidence" value="ECO:0007669"/>
    <property type="project" value="TreeGrafter"/>
</dbReference>
<dbReference type="SUPFAM" id="SSF56112">
    <property type="entry name" value="Protein kinase-like (PK-like)"/>
    <property type="match status" value="1"/>
</dbReference>
<dbReference type="GO" id="GO:0005524">
    <property type="term" value="F:ATP binding"/>
    <property type="evidence" value="ECO:0007669"/>
    <property type="project" value="UniProtKB-KW"/>
</dbReference>
<dbReference type="Pfam" id="PF00520">
    <property type="entry name" value="Ion_trans"/>
    <property type="match status" value="1"/>
</dbReference>
<evidence type="ECO:0000256" key="1">
    <source>
        <dbReference type="ARBA" id="ARBA00004141"/>
    </source>
</evidence>
<dbReference type="InterPro" id="IPR005821">
    <property type="entry name" value="Ion_trans_dom"/>
</dbReference>
<comment type="caution">
    <text evidence="14">The sequence shown here is derived from an EMBL/GenBank/DDBJ whole genome shotgun (WGS) entry which is preliminary data.</text>
</comment>
<dbReference type="EMBL" id="CAJNIZ010028890">
    <property type="protein sequence ID" value="CAE7511756.1"/>
    <property type="molecule type" value="Genomic_DNA"/>
</dbReference>
<dbReference type="Pfam" id="PF13499">
    <property type="entry name" value="EF-hand_7"/>
    <property type="match status" value="1"/>
</dbReference>
<dbReference type="Gene3D" id="3.30.200.20">
    <property type="entry name" value="Phosphorylase Kinase, domain 1"/>
    <property type="match status" value="1"/>
</dbReference>
<feature type="transmembrane region" description="Helical" evidence="11">
    <location>
        <begin position="745"/>
        <end position="774"/>
    </location>
</feature>
<evidence type="ECO:0000313" key="14">
    <source>
        <dbReference type="EMBL" id="CAE7511756.1"/>
    </source>
</evidence>
<keyword evidence="4" id="KW-0547">Nucleotide-binding</keyword>
<keyword evidence="2" id="KW-0808">Transferase</keyword>
<protein>
    <submittedName>
        <fullName evidence="14">SCN8A protein</fullName>
    </submittedName>
</protein>
<evidence type="ECO:0000313" key="15">
    <source>
        <dbReference type="Proteomes" id="UP000649617"/>
    </source>
</evidence>
<organism evidence="14 15">
    <name type="scientific">Symbiodinium pilosum</name>
    <name type="common">Dinoflagellate</name>
    <dbReference type="NCBI Taxonomy" id="2952"/>
    <lineage>
        <taxon>Eukaryota</taxon>
        <taxon>Sar</taxon>
        <taxon>Alveolata</taxon>
        <taxon>Dinophyceae</taxon>
        <taxon>Suessiales</taxon>
        <taxon>Symbiodiniaceae</taxon>
        <taxon>Symbiodinium</taxon>
    </lineage>
</organism>
<dbReference type="InterPro" id="IPR011992">
    <property type="entry name" value="EF-hand-dom_pair"/>
</dbReference>
<feature type="domain" description="EF-hand" evidence="13">
    <location>
        <begin position="885"/>
        <end position="920"/>
    </location>
</feature>
<feature type="domain" description="Protein kinase" evidence="12">
    <location>
        <begin position="15"/>
        <end position="326"/>
    </location>
</feature>
<dbReference type="Gene3D" id="1.20.120.350">
    <property type="entry name" value="Voltage-gated potassium channels. Chain C"/>
    <property type="match status" value="1"/>
</dbReference>
<evidence type="ECO:0000256" key="2">
    <source>
        <dbReference type="ARBA" id="ARBA00022679"/>
    </source>
</evidence>
<reference evidence="14" key="1">
    <citation type="submission" date="2021-02" db="EMBL/GenBank/DDBJ databases">
        <authorList>
            <person name="Dougan E. K."/>
            <person name="Rhodes N."/>
            <person name="Thang M."/>
            <person name="Chan C."/>
        </authorList>
    </citation>
    <scope>NUCLEOTIDE SEQUENCE</scope>
</reference>
<feature type="transmembrane region" description="Helical" evidence="11">
    <location>
        <begin position="806"/>
        <end position="826"/>
    </location>
</feature>
<dbReference type="GO" id="GO:0000045">
    <property type="term" value="P:autophagosome assembly"/>
    <property type="evidence" value="ECO:0007669"/>
    <property type="project" value="TreeGrafter"/>
</dbReference>
<keyword evidence="5" id="KW-0418">Kinase</keyword>
<dbReference type="GO" id="GO:0005829">
    <property type="term" value="C:cytosol"/>
    <property type="evidence" value="ECO:0007669"/>
    <property type="project" value="TreeGrafter"/>
</dbReference>
<dbReference type="InterPro" id="IPR045269">
    <property type="entry name" value="Atg1-like"/>
</dbReference>
<evidence type="ECO:0000256" key="3">
    <source>
        <dbReference type="ARBA" id="ARBA00022692"/>
    </source>
</evidence>
<dbReference type="GO" id="GO:0005509">
    <property type="term" value="F:calcium ion binding"/>
    <property type="evidence" value="ECO:0007669"/>
    <property type="project" value="InterPro"/>
</dbReference>
<evidence type="ECO:0000259" key="13">
    <source>
        <dbReference type="PROSITE" id="PS50222"/>
    </source>
</evidence>
<dbReference type="Proteomes" id="UP000649617">
    <property type="component" value="Unassembled WGS sequence"/>
</dbReference>
<dbReference type="PROSITE" id="PS50011">
    <property type="entry name" value="PROTEIN_KINASE_DOM"/>
    <property type="match status" value="1"/>
</dbReference>
<dbReference type="InterPro" id="IPR002048">
    <property type="entry name" value="EF_hand_dom"/>
</dbReference>
<dbReference type="InterPro" id="IPR000719">
    <property type="entry name" value="Prot_kinase_dom"/>
</dbReference>
<keyword evidence="7" id="KW-0067">ATP-binding</keyword>
<dbReference type="Pfam" id="PF00069">
    <property type="entry name" value="Pkinase"/>
    <property type="match status" value="1"/>
</dbReference>
<dbReference type="Gene3D" id="1.10.287.70">
    <property type="match status" value="1"/>
</dbReference>
<evidence type="ECO:0000259" key="12">
    <source>
        <dbReference type="PROSITE" id="PS50011"/>
    </source>
</evidence>
<name>A0A812T898_SYMPI</name>
<keyword evidence="3 11" id="KW-0812">Transmembrane</keyword>
<dbReference type="Gene3D" id="1.10.510.10">
    <property type="entry name" value="Transferase(Phosphotransferase) domain 1"/>
    <property type="match status" value="1"/>
</dbReference>
<gene>
    <name evidence="14" type="primary">SCN8A</name>
    <name evidence="14" type="ORF">SPIL2461_LOCUS13328</name>
</gene>
<dbReference type="InterPro" id="IPR027359">
    <property type="entry name" value="Volt_channel_dom_sf"/>
</dbReference>
<dbReference type="OrthoDB" id="416232at2759"/>
<feature type="transmembrane region" description="Helical" evidence="11">
    <location>
        <begin position="838"/>
        <end position="863"/>
    </location>
</feature>
<dbReference type="CDD" id="cd00051">
    <property type="entry name" value="EFh"/>
    <property type="match status" value="1"/>
</dbReference>
<evidence type="ECO:0000256" key="5">
    <source>
        <dbReference type="ARBA" id="ARBA00022777"/>
    </source>
</evidence>
<evidence type="ECO:0000256" key="8">
    <source>
        <dbReference type="ARBA" id="ARBA00022989"/>
    </source>
</evidence>
<dbReference type="InterPro" id="IPR018247">
    <property type="entry name" value="EF_Hand_1_Ca_BS"/>
</dbReference>
<dbReference type="SMART" id="SM00054">
    <property type="entry name" value="EFh"/>
    <property type="match status" value="2"/>
</dbReference>
<dbReference type="PROSITE" id="PS50222">
    <property type="entry name" value="EF_HAND_2"/>
    <property type="match status" value="2"/>
</dbReference>
<accession>A0A812T898</accession>
<feature type="domain" description="EF-hand" evidence="13">
    <location>
        <begin position="928"/>
        <end position="963"/>
    </location>
</feature>
<evidence type="ECO:0000256" key="4">
    <source>
        <dbReference type="ARBA" id="ARBA00022741"/>
    </source>
</evidence>
<evidence type="ECO:0000256" key="11">
    <source>
        <dbReference type="SAM" id="Phobius"/>
    </source>
</evidence>